<proteinExistence type="predicted"/>
<dbReference type="Proteomes" id="UP000250642">
    <property type="component" value="Unassembled WGS sequence"/>
</dbReference>
<comment type="caution">
    <text evidence="1">The sequence shown here is derived from an EMBL/GenBank/DDBJ whole genome shotgun (WGS) entry which is preliminary data.</text>
</comment>
<sequence>MGMVIMTNPGSFELKKTAEWISYKNGTSEGNTFEVNDYADLTMRNIIKLIKLSFEGHSEPSGILRIYNLSNIRQPLGSKAEIYHYRAKQAISNEALTLLEDPITHSQKSFLEECNKSRFVIMGFVDKVFEEKMRRVMNWSEYIKERRVCAIDDKGRYSHPRRWITEPLLMGKAVESLRAVLQV</sequence>
<evidence type="ECO:0000313" key="1">
    <source>
        <dbReference type="EMBL" id="RAW19354.1"/>
    </source>
</evidence>
<reference evidence="1 2" key="1">
    <citation type="submission" date="2018-04" db="EMBL/GenBank/DDBJ databases">
        <title>Paenibacillus taichungensis Genome sequencing and assembly.</title>
        <authorList>
            <person name="Xu J."/>
            <person name="Rensing C."/>
            <person name="Mazhar H.S."/>
        </authorList>
    </citation>
    <scope>NUCLEOTIDE SEQUENCE [LARGE SCALE GENOMIC DNA]</scope>
    <source>
        <strain evidence="1 2">NC1</strain>
    </source>
</reference>
<evidence type="ECO:0000313" key="2">
    <source>
        <dbReference type="Proteomes" id="UP000250642"/>
    </source>
</evidence>
<gene>
    <name evidence="1" type="ORF">DC345_00820</name>
</gene>
<accession>A0A329R483</accession>
<dbReference type="EMBL" id="QEVW01000001">
    <property type="protein sequence ID" value="RAW19354.1"/>
    <property type="molecule type" value="Genomic_DNA"/>
</dbReference>
<protein>
    <submittedName>
        <fullName evidence="1">Uncharacterized protein</fullName>
    </submittedName>
</protein>
<organism evidence="1 2">
    <name type="scientific">Paenibacillus taichungensis</name>
    <dbReference type="NCBI Taxonomy" id="484184"/>
    <lineage>
        <taxon>Bacteria</taxon>
        <taxon>Bacillati</taxon>
        <taxon>Bacillota</taxon>
        <taxon>Bacilli</taxon>
        <taxon>Bacillales</taxon>
        <taxon>Paenibacillaceae</taxon>
        <taxon>Paenibacillus</taxon>
    </lineage>
</organism>
<name>A0A329R483_9BACL</name>
<dbReference type="AlphaFoldDB" id="A0A329R483"/>